<proteinExistence type="predicted"/>
<dbReference type="GeneID" id="25735016"/>
<feature type="compositionally biased region" description="Acidic residues" evidence="1">
    <location>
        <begin position="76"/>
        <end position="86"/>
    </location>
</feature>
<evidence type="ECO:0000313" key="2">
    <source>
        <dbReference type="EMBL" id="KIZ05819.1"/>
    </source>
</evidence>
<evidence type="ECO:0000256" key="1">
    <source>
        <dbReference type="SAM" id="MobiDB-lite"/>
    </source>
</evidence>
<sequence>MERPEPWLLDAIDAGLLLRALRAPPPGGAPIELVLYCMQGARATGDDAARPPRGGGGAGPARRQSSGRRATLASEGDADGALEEEPELSMPQMATGLGEPEIKDLAYLIVAATCRDGAAGELLQTVRSQLDVDEEGAAEVERLVALVEGAIARTQAADKGVAPLSADWSASLELVLVLLETVLPKDFKRFKSFVAWRDTLQNAVLQTLLQGVRDSWRPPQPRDGEAAAPAPSAQQLLARLKGSLRRCDVRSADDFDEAEYREATRSLNRTTLDLVKCLGTGWRFPWGLRVRLCEVLLRGVFDSLEEGAYIAEADEYLQMLQTRVWPLLGVSPSMHNSCFAWIHFRQFVITKTPALVGSTKALLRRLAQVSSSARRAQQGNAAGVGRRADDVAPEDAALACEVGACVIEWVGERVADYHRRAKALGGPRVLSGLVDVLAFAAQSR</sequence>
<organism evidence="2 3">
    <name type="scientific">Monoraphidium neglectum</name>
    <dbReference type="NCBI Taxonomy" id="145388"/>
    <lineage>
        <taxon>Eukaryota</taxon>
        <taxon>Viridiplantae</taxon>
        <taxon>Chlorophyta</taxon>
        <taxon>core chlorophytes</taxon>
        <taxon>Chlorophyceae</taxon>
        <taxon>CS clade</taxon>
        <taxon>Sphaeropleales</taxon>
        <taxon>Selenastraceae</taxon>
        <taxon>Monoraphidium</taxon>
    </lineage>
</organism>
<accession>A0A0D2LH42</accession>
<dbReference type="RefSeq" id="XP_013904838.1">
    <property type="nucleotide sequence ID" value="XM_014049384.1"/>
</dbReference>
<dbReference type="Proteomes" id="UP000054498">
    <property type="component" value="Unassembled WGS sequence"/>
</dbReference>
<feature type="region of interest" description="Disordered" evidence="1">
    <location>
        <begin position="45"/>
        <end position="86"/>
    </location>
</feature>
<evidence type="ECO:0000313" key="3">
    <source>
        <dbReference type="Proteomes" id="UP000054498"/>
    </source>
</evidence>
<keyword evidence="3" id="KW-1185">Reference proteome</keyword>
<name>A0A0D2LH42_9CHLO</name>
<dbReference type="PANTHER" id="PTHR31280:SF2">
    <property type="entry name" value="PROTEIN UNC-13 HOMOLOG"/>
    <property type="match status" value="1"/>
</dbReference>
<dbReference type="EMBL" id="KK100452">
    <property type="protein sequence ID" value="KIZ05819.1"/>
    <property type="molecule type" value="Genomic_DNA"/>
</dbReference>
<gene>
    <name evidence="2" type="ORF">MNEG_2138</name>
</gene>
<reference evidence="2 3" key="1">
    <citation type="journal article" date="2013" name="BMC Genomics">
        <title>Reconstruction of the lipid metabolism for the microalga Monoraphidium neglectum from its genome sequence reveals characteristics suitable for biofuel production.</title>
        <authorList>
            <person name="Bogen C."/>
            <person name="Al-Dilaimi A."/>
            <person name="Albersmeier A."/>
            <person name="Wichmann J."/>
            <person name="Grundmann M."/>
            <person name="Rupp O."/>
            <person name="Lauersen K.J."/>
            <person name="Blifernez-Klassen O."/>
            <person name="Kalinowski J."/>
            <person name="Goesmann A."/>
            <person name="Mussgnug J.H."/>
            <person name="Kruse O."/>
        </authorList>
    </citation>
    <scope>NUCLEOTIDE SEQUENCE [LARGE SCALE GENOMIC DNA]</scope>
    <source>
        <strain evidence="2 3">SAG 48.87</strain>
    </source>
</reference>
<dbReference type="KEGG" id="mng:MNEG_2138"/>
<dbReference type="InterPro" id="IPR008528">
    <property type="entry name" value="unc-13_homologue"/>
</dbReference>
<dbReference type="STRING" id="145388.A0A0D2LH42"/>
<dbReference type="AlphaFoldDB" id="A0A0D2LH42"/>
<dbReference type="PANTHER" id="PTHR31280">
    <property type="entry name" value="PROTEIN UNC-13 HOMOLOG"/>
    <property type="match status" value="1"/>
</dbReference>
<protein>
    <submittedName>
        <fullName evidence="2">Uncharacterized protein</fullName>
    </submittedName>
</protein>
<feature type="compositionally biased region" description="Low complexity" evidence="1">
    <location>
        <begin position="60"/>
        <end position="70"/>
    </location>
</feature>
<dbReference type="OrthoDB" id="549918at2759"/>